<evidence type="ECO:0000313" key="1">
    <source>
        <dbReference type="EMBL" id="SJM63458.1"/>
    </source>
</evidence>
<keyword evidence="2" id="KW-1185">Reference proteome</keyword>
<reference evidence="1 2" key="1">
    <citation type="submission" date="2017-02" db="EMBL/GenBank/DDBJ databases">
        <authorList>
            <person name="Peterson S.W."/>
        </authorList>
    </citation>
    <scope>NUCLEOTIDE SEQUENCE [LARGE SCALE GENOMIC DNA]</scope>
    <source>
        <strain evidence="1 2">B Ar 00.02</strain>
    </source>
</reference>
<sequence>MITRADLPFLAEADPAALHISMFMPTHRFGDQSRADQLRWKNLLNALEESLEGRLRPAEIDELLAPARELRDDAWGWQHMSDGVALFMRPGWHASYRVPYSVPEFSTVGDRLVLGPLFRLLTGDEQFLLLAISQRNLRLLEGDRQQVVELELNGVPTALRDVVEAQEPRSDTMARPAADAGTKGGSAVFYGHGAADEHFKKNEVTRFVREAASGLRPLLFERGLPLVLVGPDLLVSEYRGTGDYPHILDDAVIRNPDPLSSGELHRLAWPVIEDRLRAERSRLIEQFRSLHGTGRVSSDRAEIHEAALHGRVETLFVQADPWCWEQAASGPHAIVALGQDDRYAICEQIEAAAVATMGNGGLVHASSAPVDPDSPMSAIFRY</sequence>
<dbReference type="RefSeq" id="WP_086997912.1">
    <property type="nucleotide sequence ID" value="NZ_FUHW01000027.1"/>
</dbReference>
<dbReference type="EMBL" id="FUHW01000027">
    <property type="protein sequence ID" value="SJM63458.1"/>
    <property type="molecule type" value="Genomic_DNA"/>
</dbReference>
<name>A0A1R4G5J7_9MICC</name>
<accession>A0A1R4G5J7</accession>
<dbReference type="Proteomes" id="UP000195913">
    <property type="component" value="Unassembled WGS sequence"/>
</dbReference>
<dbReference type="AlphaFoldDB" id="A0A1R4G5J7"/>
<evidence type="ECO:0000313" key="2">
    <source>
        <dbReference type="Proteomes" id="UP000195913"/>
    </source>
</evidence>
<organism evidence="1 2">
    <name type="scientific">Arthrobacter rhombi</name>
    <dbReference type="NCBI Taxonomy" id="71253"/>
    <lineage>
        <taxon>Bacteria</taxon>
        <taxon>Bacillati</taxon>
        <taxon>Actinomycetota</taxon>
        <taxon>Actinomycetes</taxon>
        <taxon>Micrococcales</taxon>
        <taxon>Micrococcaceae</taxon>
        <taxon>Arthrobacter</taxon>
    </lineage>
</organism>
<gene>
    <name evidence="1" type="ORF">FM101_07915</name>
</gene>
<protein>
    <submittedName>
        <fullName evidence="1">Uncharacterized protein</fullName>
    </submittedName>
</protein>
<proteinExistence type="predicted"/>
<dbReference type="Pfam" id="PF18845">
    <property type="entry name" value="baeRF_family3"/>
    <property type="match status" value="1"/>
</dbReference>
<dbReference type="InterPro" id="IPR041289">
    <property type="entry name" value="Bact_RF_family3"/>
</dbReference>